<evidence type="ECO:0000256" key="2">
    <source>
        <dbReference type="SAM" id="Phobius"/>
    </source>
</evidence>
<feature type="transmembrane region" description="Helical" evidence="2">
    <location>
        <begin position="21"/>
        <end position="44"/>
    </location>
</feature>
<gene>
    <name evidence="3" type="ORF">AMR76_01365</name>
</gene>
<dbReference type="Pfam" id="PF05359">
    <property type="entry name" value="DUF748"/>
    <property type="match status" value="2"/>
</dbReference>
<proteinExistence type="predicted"/>
<keyword evidence="4" id="KW-1185">Reference proteome</keyword>
<dbReference type="RefSeq" id="WP_055465026.1">
    <property type="nucleotide sequence ID" value="NZ_LKHS01000001.1"/>
</dbReference>
<feature type="region of interest" description="Disordered" evidence="1">
    <location>
        <begin position="373"/>
        <end position="413"/>
    </location>
</feature>
<keyword evidence="2" id="KW-1133">Transmembrane helix</keyword>
<name>A0A0Q2RV65_VIBFU</name>
<protein>
    <submittedName>
        <fullName evidence="3">Uncharacterized protein</fullName>
    </submittedName>
</protein>
<dbReference type="GO" id="GO:0090313">
    <property type="term" value="P:regulation of protein targeting to membrane"/>
    <property type="evidence" value="ECO:0007669"/>
    <property type="project" value="TreeGrafter"/>
</dbReference>
<feature type="compositionally biased region" description="Polar residues" evidence="1">
    <location>
        <begin position="401"/>
        <end position="412"/>
    </location>
</feature>
<dbReference type="AlphaFoldDB" id="A0A0Q2RV65"/>
<feature type="compositionally biased region" description="Basic and acidic residues" evidence="1">
    <location>
        <begin position="390"/>
        <end position="400"/>
    </location>
</feature>
<organism evidence="3 4">
    <name type="scientific">Vibrio furnissii</name>
    <dbReference type="NCBI Taxonomy" id="29494"/>
    <lineage>
        <taxon>Bacteria</taxon>
        <taxon>Pseudomonadati</taxon>
        <taxon>Pseudomonadota</taxon>
        <taxon>Gammaproteobacteria</taxon>
        <taxon>Vibrionales</taxon>
        <taxon>Vibrionaceae</taxon>
        <taxon>Vibrio</taxon>
    </lineage>
</organism>
<comment type="caution">
    <text evidence="3">The sequence shown here is derived from an EMBL/GenBank/DDBJ whole genome shotgun (WGS) entry which is preliminary data.</text>
</comment>
<dbReference type="InParanoid" id="A0A0Q2RV65"/>
<evidence type="ECO:0000313" key="3">
    <source>
        <dbReference type="EMBL" id="KQH87966.1"/>
    </source>
</evidence>
<dbReference type="EMBL" id="LKHS01000001">
    <property type="protein sequence ID" value="KQH87966.1"/>
    <property type="molecule type" value="Genomic_DNA"/>
</dbReference>
<dbReference type="PANTHER" id="PTHR30441">
    <property type="entry name" value="DUF748 DOMAIN-CONTAINING PROTEIN"/>
    <property type="match status" value="1"/>
</dbReference>
<dbReference type="InterPro" id="IPR052894">
    <property type="entry name" value="AsmA-related"/>
</dbReference>
<dbReference type="GO" id="GO:0005886">
    <property type="term" value="C:plasma membrane"/>
    <property type="evidence" value="ECO:0007669"/>
    <property type="project" value="TreeGrafter"/>
</dbReference>
<accession>A0A0Q2RV65</accession>
<dbReference type="InterPro" id="IPR008023">
    <property type="entry name" value="DUF748"/>
</dbReference>
<keyword evidence="2" id="KW-0472">Membrane</keyword>
<evidence type="ECO:0000313" key="4">
    <source>
        <dbReference type="Proteomes" id="UP000051221"/>
    </source>
</evidence>
<evidence type="ECO:0000256" key="1">
    <source>
        <dbReference type="SAM" id="MobiDB-lite"/>
    </source>
</evidence>
<keyword evidence="2" id="KW-0812">Transmembrane</keyword>
<feature type="compositionally biased region" description="Polar residues" evidence="1">
    <location>
        <begin position="373"/>
        <end position="389"/>
    </location>
</feature>
<sequence length="1052" mass="113884">MSNALSHFAQRFKQAPKPIRYGTYAVSAYAVYAVTLGLITPAVLKAKAPEIITQQTGRSVVLQQVSINPFLLRARIDGFAIQEADEQSAFTQFDRLELEFSFWKSLFTFTPTVDHVTLTGPKIALQRLSAGEHARFNFSDILDTVEANAAQNPPKDEADTHDAGIPAFRIGSIEIAQGQFHFKDDVTGAALNYDGLNLNLSQFDSQAYSLALPQNAQDKNLQLASAANHYNFMIRGVDNSQFTLKGQFQLAPLKVEGDVALQGLTLPPFWPFTADQMQASVTDGAIGFAAHYQLDRETDALRYQVSNGQFNLDHLTISDGQTPKVKLPSLAVHGIGVSSETQTVDIADVQINGLWVDAAMDRQGLDLQTLFQPKQAASTKTPDATTQPKSDTETTARTDDSANGTANSTDDTAPNWLVRLNQFAMTDTDINVKESVQSSGVFWRVFPLSIKTGPVVSDLNTPIDYDVSLALSSSTRAQPETPRGEIKTSGSVDAKALSAQGQLAITDLDLTQLQPYLKPYVNLTLAKGKFSTQGKYAGDANGQASYQGAAAINTLLIRDTVQNQPLVKWQAMNIDALNFDAKKNTLKINTITFNAPYAKVMIAKDKRTNIGNLVVENKAPAAKSAPQAKSVAVKAKTNPANQKPLAIDIAAVKLVNGSAFFADNSLTPNFASGIESLQGSVRHLSSTPGTKAQVDIKGKIDKYAPVTLKGEINPLIEKPYLDLDLVFKSVELTSVNPYSGTYAGYYIDKGQLSLALNYKLDNNQLEGNNHLVIDQLKLGKPSESDLATSLPLTLAIAILQDKDGVIDLGVQVSGDVEDPSFSFGSVILKALSNIIVKAVTAPFSLLANLVGSDEELNHIAFAFGDNELSKEEQERLLKLAQALDSRPQLKLSIAASVSANDDSTALAEKQVQQAMLEESGLEAIPDNFSASRIADSEPLADAVETLAKKQLDLSIRQERNKVEQQLIERAEGKEVTDEQIQTTLLLGLYNQLVNATTITPEQLGNLAEARAKAVKTYLVDEAHIAPERVFLLDSKTQLKTESSGVDLTVDAQ</sequence>
<dbReference type="PANTHER" id="PTHR30441:SF8">
    <property type="entry name" value="DUF748 DOMAIN-CONTAINING PROTEIN"/>
    <property type="match status" value="1"/>
</dbReference>
<dbReference type="Proteomes" id="UP000051221">
    <property type="component" value="Unassembled WGS sequence"/>
</dbReference>
<reference evidence="3 4" key="1">
    <citation type="submission" date="2015-08" db="EMBL/GenBank/DDBJ databases">
        <title>Antibacterial properties of a collection of Vibrionaceae strains.</title>
        <authorList>
            <person name="Giubergia S."/>
        </authorList>
    </citation>
    <scope>NUCLEOTIDE SEQUENCE [LARGE SCALE GENOMIC DNA]</scope>
    <source>
        <strain evidence="3 4">S0821</strain>
    </source>
</reference>